<organism evidence="2 3">
    <name type="scientific">Herbinix luporum</name>
    <dbReference type="NCBI Taxonomy" id="1679721"/>
    <lineage>
        <taxon>Bacteria</taxon>
        <taxon>Bacillati</taxon>
        <taxon>Bacillota</taxon>
        <taxon>Clostridia</taxon>
        <taxon>Lachnospirales</taxon>
        <taxon>Lachnospiraceae</taxon>
        <taxon>Herbinix</taxon>
    </lineage>
</organism>
<feature type="transmembrane region" description="Helical" evidence="1">
    <location>
        <begin position="337"/>
        <end position="357"/>
    </location>
</feature>
<gene>
    <name evidence="2" type="ORF">SD1D_1202</name>
</gene>
<accession>A0A0K8J5Z2</accession>
<feature type="transmembrane region" description="Helical" evidence="1">
    <location>
        <begin position="369"/>
        <end position="392"/>
    </location>
</feature>
<evidence type="ECO:0000256" key="1">
    <source>
        <dbReference type="SAM" id="Phobius"/>
    </source>
</evidence>
<feature type="transmembrane region" description="Helical" evidence="1">
    <location>
        <begin position="504"/>
        <end position="523"/>
    </location>
</feature>
<proteinExistence type="predicted"/>
<feature type="transmembrane region" description="Helical" evidence="1">
    <location>
        <begin position="479"/>
        <end position="497"/>
    </location>
</feature>
<feature type="transmembrane region" description="Helical" evidence="1">
    <location>
        <begin position="220"/>
        <end position="239"/>
    </location>
</feature>
<dbReference type="Proteomes" id="UP000196053">
    <property type="component" value="Chromosome I"/>
</dbReference>
<feature type="transmembrane region" description="Helical" evidence="1">
    <location>
        <begin position="196"/>
        <end position="213"/>
    </location>
</feature>
<name>A0A0K8J5Z2_9FIRM</name>
<sequence length="767" mass="90545">MIVDTGAYILSLILVLLACVIRDFLIPIFIWRKHLKGRSFGYCFWFAIIFQASMQINLVLFLGIFNILNSFTYITFNILIYLLILWNYSDKKFFQRLRNFFTGLWIAFKEERLIGYLKRHLIFLYKSIYRKIYYWSIWRKVKNNWIEILLLLGIIIYNIWFLTHNLMIYHCYQYSDIPVHHSWIWELEQGNLYSDGIYPFGMHIMIYFVRVFFGLNLREIMLYTGAYYFVILIIGVYLLAKEIFVGKYNSLAAVIITSLMLNQGRYGAALPQEAGMYAVVAIGYFMIRYLHRDKKNNIIETDSRLRNFVRINSYINKKYIDSEMLLLMLSVSLVISYHYYTALSAVFAVIAIGLAYIPKIFKKQYFIPLLFCGLFGALIALIPTGICLAKGISFQESIDWAKTVIAGESWHGREADYQEKLVMALGADEYLINASLKDDSEKLDSCIMENSAAELIKSYIKAVYNFTSRSMFGKKPTKLYFICMITGFISGIIMVLSKKNRVYGYDYIALIIMVLIFFTLGASKELGIVELIAANRASTFAEPFTGLIYLLPIDFIFRVLPYNFSMGKLSLLICCACPTIIINAGCYHEFFDFNQTYYNEAEYVLRNIKKSYKKYSYTIVSPTDEYYDVIDHGRHTELSQFVNMINKNEDKFFFTTDYVFFFIEKLVLQDYYYGRVKVDLKYALKDFIYMEDVQDYYYQRAVIESKAYFWAKKFHEMYPKNFKVYFENDIYIVYLMEQNTYFPYDLQIDYLEDYKDTIESKVNEKCN</sequence>
<feature type="transmembrane region" description="Helical" evidence="1">
    <location>
        <begin position="274"/>
        <end position="291"/>
    </location>
</feature>
<feature type="transmembrane region" description="Helical" evidence="1">
    <location>
        <begin position="42"/>
        <end position="65"/>
    </location>
</feature>
<dbReference type="EMBL" id="LN879430">
    <property type="protein sequence ID" value="CUH92748.1"/>
    <property type="molecule type" value="Genomic_DNA"/>
</dbReference>
<evidence type="ECO:0000313" key="2">
    <source>
        <dbReference type="EMBL" id="CUH92748.1"/>
    </source>
</evidence>
<reference evidence="3" key="1">
    <citation type="submission" date="2015-09" db="EMBL/GenBank/DDBJ databases">
        <authorList>
            <person name="Wibberg D."/>
        </authorList>
    </citation>
    <scope>NUCLEOTIDE SEQUENCE [LARGE SCALE GENOMIC DNA]</scope>
    <source>
        <strain evidence="3">SD1D</strain>
    </source>
</reference>
<feature type="transmembrane region" description="Helical" evidence="1">
    <location>
        <begin position="145"/>
        <end position="163"/>
    </location>
</feature>
<keyword evidence="1" id="KW-0812">Transmembrane</keyword>
<keyword evidence="1" id="KW-1133">Transmembrane helix</keyword>
<dbReference type="AlphaFoldDB" id="A0A0K8J5Z2"/>
<evidence type="ECO:0000313" key="3">
    <source>
        <dbReference type="Proteomes" id="UP000196053"/>
    </source>
</evidence>
<dbReference type="KEGG" id="hsd:SD1D_1202"/>
<protein>
    <submittedName>
        <fullName evidence="2">Putative membrane protein</fullName>
    </submittedName>
</protein>
<feature type="transmembrane region" description="Helical" evidence="1">
    <location>
        <begin position="6"/>
        <end position="30"/>
    </location>
</feature>
<dbReference type="RefSeq" id="WP_058258088.1">
    <property type="nucleotide sequence ID" value="NZ_LN879430.1"/>
</dbReference>
<keyword evidence="1" id="KW-0472">Membrane</keyword>
<feature type="transmembrane region" description="Helical" evidence="1">
    <location>
        <begin position="71"/>
        <end position="88"/>
    </location>
</feature>
<keyword evidence="3" id="KW-1185">Reference proteome</keyword>
<dbReference type="OrthoDB" id="2985456at2"/>
<feature type="transmembrane region" description="Helical" evidence="1">
    <location>
        <begin position="543"/>
        <end position="560"/>
    </location>
</feature>